<keyword evidence="10 11" id="KW-0413">Isomerase</keyword>
<dbReference type="SMART" id="SM00382">
    <property type="entry name" value="AAA"/>
    <property type="match status" value="1"/>
</dbReference>
<dbReference type="InterPro" id="IPR049550">
    <property type="entry name" value="RecD_N"/>
</dbReference>
<dbReference type="GO" id="GO:0008854">
    <property type="term" value="F:exodeoxyribonuclease V activity"/>
    <property type="evidence" value="ECO:0007669"/>
    <property type="project" value="InterPro"/>
</dbReference>
<dbReference type="Proteomes" id="UP000527616">
    <property type="component" value="Unassembled WGS sequence"/>
</dbReference>
<evidence type="ECO:0000256" key="4">
    <source>
        <dbReference type="ARBA" id="ARBA00022801"/>
    </source>
</evidence>
<dbReference type="Gene3D" id="1.10.10.1020">
    <property type="entry name" value="RecBCD complex, subunit RecD, N-terminal domain"/>
    <property type="match status" value="1"/>
</dbReference>
<keyword evidence="8 11" id="KW-0238">DNA-binding</keyword>
<feature type="domain" description="AAA+ ATPase" evidence="12">
    <location>
        <begin position="199"/>
        <end position="477"/>
    </location>
</feature>
<keyword evidence="5 11" id="KW-0347">Helicase</keyword>
<dbReference type="RefSeq" id="WP_179443806.1">
    <property type="nucleotide sequence ID" value="NZ_JACBZS010000001.1"/>
</dbReference>
<dbReference type="EMBL" id="JACBZS010000001">
    <property type="protein sequence ID" value="NYI69776.1"/>
    <property type="molecule type" value="Genomic_DNA"/>
</dbReference>
<evidence type="ECO:0000256" key="11">
    <source>
        <dbReference type="HAMAP-Rule" id="MF_01487"/>
    </source>
</evidence>
<evidence type="ECO:0000256" key="7">
    <source>
        <dbReference type="ARBA" id="ARBA00022840"/>
    </source>
</evidence>
<dbReference type="GO" id="GO:0043139">
    <property type="term" value="F:5'-3' DNA helicase activity"/>
    <property type="evidence" value="ECO:0007669"/>
    <property type="project" value="UniProtKB-UniRule"/>
</dbReference>
<evidence type="ECO:0000256" key="5">
    <source>
        <dbReference type="ARBA" id="ARBA00022806"/>
    </source>
</evidence>
<dbReference type="InterPro" id="IPR050534">
    <property type="entry name" value="Coronavir_polyprotein_1ab"/>
</dbReference>
<keyword evidence="6 11" id="KW-0269">Exonuclease</keyword>
<dbReference type="AlphaFoldDB" id="A0A7Z0D6E7"/>
<dbReference type="PANTHER" id="PTHR43788">
    <property type="entry name" value="DNA2/NAM7 HELICASE FAMILY MEMBER"/>
    <property type="match status" value="1"/>
</dbReference>
<organism evidence="13 14">
    <name type="scientific">Naumannella cuiyingiana</name>
    <dbReference type="NCBI Taxonomy" id="1347891"/>
    <lineage>
        <taxon>Bacteria</taxon>
        <taxon>Bacillati</taxon>
        <taxon>Actinomycetota</taxon>
        <taxon>Actinomycetes</taxon>
        <taxon>Propionibacteriales</taxon>
        <taxon>Propionibacteriaceae</taxon>
        <taxon>Naumannella</taxon>
    </lineage>
</organism>
<dbReference type="Pfam" id="PF13538">
    <property type="entry name" value="UvrD_C_2"/>
    <property type="match status" value="1"/>
</dbReference>
<comment type="catalytic activity">
    <reaction evidence="11">
        <text>ATP + H2O = ADP + phosphate + H(+)</text>
        <dbReference type="Rhea" id="RHEA:13065"/>
        <dbReference type="ChEBI" id="CHEBI:15377"/>
        <dbReference type="ChEBI" id="CHEBI:15378"/>
        <dbReference type="ChEBI" id="CHEBI:30616"/>
        <dbReference type="ChEBI" id="CHEBI:43474"/>
        <dbReference type="ChEBI" id="CHEBI:456216"/>
        <dbReference type="EC" id="5.6.2.3"/>
    </reaction>
</comment>
<keyword evidence="14" id="KW-1185">Reference proteome</keyword>
<evidence type="ECO:0000256" key="10">
    <source>
        <dbReference type="ARBA" id="ARBA00023235"/>
    </source>
</evidence>
<sequence>MITRDLVAGATGLLAPFNAAGVLRAADVHAALRIGQLHEGTGGKLDERVLLALALTVRALEGGSVCIDPELVHGDVFETEPAPGAAAGEATEQSIATAELPWPEPAGWLAALRASDLVADGASAPGGRPLRLDGTRLYLDRYWRQEDRVRRELTDRWIAPAADLDPGELRAGLDTLFDGSGLPDGVPDQQRLAAAMSLLGRVTVIGGGPGTGKTTTVARILALLHRLAPRTPRIALAAPTGKAAARLEEAVRRAAGELPAPFDAVSGALTGLRATTLHTLLGARYRSTRMRHHEGNPLPHDVVVIDEMSMVSLTMMNRLLTAARRDARLILVGDPDQLASVEAGAVLADITAARPAASPQLRARVAEAADRPAAEIVPGQVTLEHTWRFDGGIDELARAVRAGDAEAALTRLRSGTDRLAFVETDRPAGELLGTALLTGVRERVIESGRALVAAARAGDAEAALAALDRHRVLCAHRGGPFGVARWSRIVEGWLAEQITDYGSEGEWYLGRPLMITRNDPEAGLYNGDTGVVVNTPAGPRGAFARGGRATLVSPLQLDATETVHAMTVHKAQGSQFTALTMIVPAPDSPLLTRELFYTGITRASDHVEVIGSAEAIRRAIERPANRASGLRERLG</sequence>
<evidence type="ECO:0000313" key="14">
    <source>
        <dbReference type="Proteomes" id="UP000527616"/>
    </source>
</evidence>
<keyword evidence="9 11" id="KW-0234">DNA repair</keyword>
<evidence type="ECO:0000256" key="9">
    <source>
        <dbReference type="ARBA" id="ARBA00023204"/>
    </source>
</evidence>
<evidence type="ECO:0000256" key="8">
    <source>
        <dbReference type="ARBA" id="ARBA00023125"/>
    </source>
</evidence>
<dbReference type="GO" id="GO:0017116">
    <property type="term" value="F:single-stranded DNA helicase activity"/>
    <property type="evidence" value="ECO:0007669"/>
    <property type="project" value="TreeGrafter"/>
</dbReference>
<evidence type="ECO:0000256" key="2">
    <source>
        <dbReference type="ARBA" id="ARBA00022741"/>
    </source>
</evidence>
<reference evidence="13 14" key="1">
    <citation type="submission" date="2020-07" db="EMBL/GenBank/DDBJ databases">
        <title>Sequencing the genomes of 1000 actinobacteria strains.</title>
        <authorList>
            <person name="Klenk H.-P."/>
        </authorList>
    </citation>
    <scope>NUCLEOTIDE SEQUENCE [LARGE SCALE GENOMIC DNA]</scope>
    <source>
        <strain evidence="13 14">DSM 103164</strain>
    </source>
</reference>
<dbReference type="GO" id="GO:0005524">
    <property type="term" value="F:ATP binding"/>
    <property type="evidence" value="ECO:0007669"/>
    <property type="project" value="UniProtKB-UniRule"/>
</dbReference>
<name>A0A7Z0D6E7_9ACTN</name>
<comment type="caution">
    <text evidence="13">The sequence shown here is derived from an EMBL/GenBank/DDBJ whole genome shotgun (WGS) entry which is preliminary data.</text>
</comment>
<accession>A0A7Z0D6E7</accession>
<dbReference type="CDD" id="cd17933">
    <property type="entry name" value="DEXSc_RecD-like"/>
    <property type="match status" value="1"/>
</dbReference>
<comment type="miscellaneous">
    <text evidence="11">In the RecBCD complex, RecB has a slow 3'-5' helicase, an exonuclease activity and loads RecA onto ssDNA, RecD has a fast 5'-3' helicase activity, while RecC stimulates the ATPase and processivity of the RecB helicase and contributes to recognition of the Chi site.</text>
</comment>
<comment type="subunit">
    <text evidence="11">Heterotrimer of RecB, RecC and RecD. All subunits contribute to DNA-binding.</text>
</comment>
<dbReference type="NCBIfam" id="TIGR01447">
    <property type="entry name" value="recD"/>
    <property type="match status" value="1"/>
</dbReference>
<dbReference type="InterPro" id="IPR006344">
    <property type="entry name" value="RecD"/>
</dbReference>
<protein>
    <recommendedName>
        <fullName evidence="11">RecBCD enzyme subunit RecD</fullName>
        <ecNumber evidence="11">5.6.2.3</ecNumber>
    </recommendedName>
    <alternativeName>
        <fullName evidence="11">DNA 5'-3' helicase subunit RecD</fullName>
    </alternativeName>
    <alternativeName>
        <fullName evidence="11">Exonuclease V subunit RecD</fullName>
        <shortName evidence="11">ExoV subunit RecD</shortName>
    </alternativeName>
    <alternativeName>
        <fullName evidence="11">Helicase/nuclease RecBCD subunit RecD</fullName>
    </alternativeName>
</protein>
<keyword evidence="7 11" id="KW-0067">ATP-binding</keyword>
<dbReference type="SUPFAM" id="SSF52540">
    <property type="entry name" value="P-loop containing nucleoside triphosphate hydrolases"/>
    <property type="match status" value="2"/>
</dbReference>
<dbReference type="InterPro" id="IPR041851">
    <property type="entry name" value="RecD_N_sf"/>
</dbReference>
<dbReference type="Gene3D" id="3.40.50.300">
    <property type="entry name" value="P-loop containing nucleotide triphosphate hydrolases"/>
    <property type="match status" value="3"/>
</dbReference>
<proteinExistence type="inferred from homology"/>
<gene>
    <name evidence="11" type="primary">recD</name>
    <name evidence="13" type="ORF">GGQ54_000336</name>
</gene>
<evidence type="ECO:0000313" key="13">
    <source>
        <dbReference type="EMBL" id="NYI69776.1"/>
    </source>
</evidence>
<keyword evidence="1 11" id="KW-0540">Nuclease</keyword>
<dbReference type="InterPro" id="IPR003593">
    <property type="entry name" value="AAA+_ATPase"/>
</dbReference>
<dbReference type="PANTHER" id="PTHR43788:SF6">
    <property type="entry name" value="DNA HELICASE B"/>
    <property type="match status" value="1"/>
</dbReference>
<dbReference type="GO" id="GO:0000724">
    <property type="term" value="P:double-strand break repair via homologous recombination"/>
    <property type="evidence" value="ECO:0007669"/>
    <property type="project" value="UniProtKB-UniRule"/>
</dbReference>
<dbReference type="GO" id="GO:0009338">
    <property type="term" value="C:exodeoxyribonuclease V complex"/>
    <property type="evidence" value="ECO:0007669"/>
    <property type="project" value="InterPro"/>
</dbReference>
<dbReference type="EC" id="5.6.2.3" evidence="11"/>
<dbReference type="Pfam" id="PF21185">
    <property type="entry name" value="RecD_N"/>
    <property type="match status" value="1"/>
</dbReference>
<keyword evidence="3 11" id="KW-0227">DNA damage</keyword>
<comment type="function">
    <text evidence="11">A helicase/nuclease that prepares dsDNA breaks (DSB) for recombinational DNA repair. Binds to DSBs and unwinds DNA via a highly rapid and processive ATP-dependent bidirectional helicase activity. Unwinds dsDNA until it encounters a Chi (crossover hotspot instigator) sequence from the 3' direction. Cuts ssDNA a few nucleotides 3' to the Chi site. The properties and activities of the enzyme are changed at Chi. The Chi-altered holoenzyme produces a long 3'-ssDNA overhang and facilitates RecA-binding to the ssDNA for homologous DNA recombination and repair. Holoenzyme degrades any linearized DNA that is unable to undergo homologous recombination. In the holoenzyme this subunit has ssDNA-dependent ATPase and 5'-3' helicase activity. When added to pre-assembled RecBC greatly stimulates nuclease activity and augments holoenzyme processivity. Negatively regulates the RecA-loading ability of RecBCD.</text>
</comment>
<keyword evidence="2 11" id="KW-0547">Nucleotide-binding</keyword>
<evidence type="ECO:0000259" key="12">
    <source>
        <dbReference type="SMART" id="SM00382"/>
    </source>
</evidence>
<dbReference type="InterPro" id="IPR027785">
    <property type="entry name" value="UvrD-like_helicase_C"/>
</dbReference>
<evidence type="ECO:0000256" key="1">
    <source>
        <dbReference type="ARBA" id="ARBA00022722"/>
    </source>
</evidence>
<keyword evidence="4 11" id="KW-0378">Hydrolase</keyword>
<dbReference type="CDD" id="cd18809">
    <property type="entry name" value="SF1_C_RecD"/>
    <property type="match status" value="1"/>
</dbReference>
<dbReference type="GO" id="GO:0003677">
    <property type="term" value="F:DNA binding"/>
    <property type="evidence" value="ECO:0007669"/>
    <property type="project" value="UniProtKB-UniRule"/>
</dbReference>
<dbReference type="InterPro" id="IPR027417">
    <property type="entry name" value="P-loop_NTPase"/>
</dbReference>
<evidence type="ECO:0000256" key="3">
    <source>
        <dbReference type="ARBA" id="ARBA00022763"/>
    </source>
</evidence>
<dbReference type="HAMAP" id="MF_01487">
    <property type="entry name" value="RecD"/>
    <property type="match status" value="1"/>
</dbReference>
<evidence type="ECO:0000256" key="6">
    <source>
        <dbReference type="ARBA" id="ARBA00022839"/>
    </source>
</evidence>
<dbReference type="Pfam" id="PF13245">
    <property type="entry name" value="AAA_19"/>
    <property type="match status" value="1"/>
</dbReference>
<comment type="similarity">
    <text evidence="11">Belongs to the RecD family.</text>
</comment>
<feature type="binding site" evidence="11">
    <location>
        <begin position="207"/>
        <end position="214"/>
    </location>
    <ligand>
        <name>ATP</name>
        <dbReference type="ChEBI" id="CHEBI:30616"/>
    </ligand>
</feature>